<dbReference type="GeneID" id="34565701"/>
<dbReference type="AlphaFoldDB" id="A0A1G4ASM4"/>
<dbReference type="EMBL" id="MJBS01000158">
    <property type="protein sequence ID" value="OHE92116.1"/>
    <property type="molecule type" value="Genomic_DNA"/>
</dbReference>
<feature type="chain" id="PRO_5009602072" description="Cell wall protein" evidence="1">
    <location>
        <begin position="22"/>
        <end position="142"/>
    </location>
</feature>
<evidence type="ECO:0000313" key="3">
    <source>
        <dbReference type="Proteomes" id="UP000176998"/>
    </source>
</evidence>
<protein>
    <recommendedName>
        <fullName evidence="4">Cell wall protein</fullName>
    </recommendedName>
</protein>
<name>A0A1G4ASM4_9PEZI</name>
<sequence>MYAQQAIVAFLMATSATLTSARSIDRRQLLGSLGSLQCNVARLQIVGALSDTQDAVDQISDAKVQQAANAGLQQAQGGISQIAKSLISGGAPPAASRNEVAAGLSAAGTALSGADASNKAVADAQAGLAKSVKAGQDVVANC</sequence>
<evidence type="ECO:0008006" key="4">
    <source>
        <dbReference type="Google" id="ProtNLM"/>
    </source>
</evidence>
<keyword evidence="3" id="KW-1185">Reference proteome</keyword>
<dbReference type="OrthoDB" id="3178264at2759"/>
<comment type="caution">
    <text evidence="2">The sequence shown here is derived from an EMBL/GenBank/DDBJ whole genome shotgun (WGS) entry which is preliminary data.</text>
</comment>
<gene>
    <name evidence="2" type="ORF">CORC01_12571</name>
</gene>
<accession>A0A1G4ASM4</accession>
<evidence type="ECO:0000313" key="2">
    <source>
        <dbReference type="EMBL" id="OHE92116.1"/>
    </source>
</evidence>
<dbReference type="RefSeq" id="XP_022469286.1">
    <property type="nucleotide sequence ID" value="XM_022624191.1"/>
</dbReference>
<dbReference type="Proteomes" id="UP000176998">
    <property type="component" value="Unassembled WGS sequence"/>
</dbReference>
<evidence type="ECO:0000256" key="1">
    <source>
        <dbReference type="SAM" id="SignalP"/>
    </source>
</evidence>
<reference evidence="2 3" key="1">
    <citation type="submission" date="2016-09" db="EMBL/GenBank/DDBJ databases">
        <authorList>
            <person name="Capua I."/>
            <person name="De Benedictis P."/>
            <person name="Joannis T."/>
            <person name="Lombin L.H."/>
            <person name="Cattoli G."/>
        </authorList>
    </citation>
    <scope>NUCLEOTIDE SEQUENCE [LARGE SCALE GENOMIC DNA]</scope>
    <source>
        <strain evidence="2 3">IMI 309357</strain>
    </source>
</reference>
<feature type="signal peptide" evidence="1">
    <location>
        <begin position="1"/>
        <end position="21"/>
    </location>
</feature>
<keyword evidence="1" id="KW-0732">Signal</keyword>
<organism evidence="2 3">
    <name type="scientific">Colletotrichum orchidophilum</name>
    <dbReference type="NCBI Taxonomy" id="1209926"/>
    <lineage>
        <taxon>Eukaryota</taxon>
        <taxon>Fungi</taxon>
        <taxon>Dikarya</taxon>
        <taxon>Ascomycota</taxon>
        <taxon>Pezizomycotina</taxon>
        <taxon>Sordariomycetes</taxon>
        <taxon>Hypocreomycetidae</taxon>
        <taxon>Glomerellales</taxon>
        <taxon>Glomerellaceae</taxon>
        <taxon>Colletotrichum</taxon>
    </lineage>
</organism>
<proteinExistence type="predicted"/>
<dbReference type="STRING" id="1209926.A0A1G4ASM4"/>